<feature type="transmembrane region" description="Helical" evidence="5">
    <location>
        <begin position="64"/>
        <end position="84"/>
    </location>
</feature>
<feature type="transmembrane region" description="Helical" evidence="5">
    <location>
        <begin position="21"/>
        <end position="44"/>
    </location>
</feature>
<accession>A0A366HSA2</accession>
<feature type="transmembrane region" description="Helical" evidence="5">
    <location>
        <begin position="121"/>
        <end position="143"/>
    </location>
</feature>
<comment type="subcellular location">
    <subcellularLocation>
        <location evidence="1">Membrane</location>
        <topology evidence="1">Multi-pass membrane protein</topology>
    </subcellularLocation>
</comment>
<feature type="domain" description="Major facilitator superfamily (MFS) profile" evidence="6">
    <location>
        <begin position="23"/>
        <end position="425"/>
    </location>
</feature>
<comment type="caution">
    <text evidence="7">The sequence shown here is derived from an EMBL/GenBank/DDBJ whole genome shotgun (WGS) entry which is preliminary data.</text>
</comment>
<keyword evidence="4 5" id="KW-0472">Membrane</keyword>
<protein>
    <submittedName>
        <fullName evidence="7">Putative MFS family arabinose efflux permease</fullName>
    </submittedName>
</protein>
<name>A0A366HSA2_9BACT</name>
<dbReference type="GO" id="GO:0046943">
    <property type="term" value="F:carboxylic acid transmembrane transporter activity"/>
    <property type="evidence" value="ECO:0007669"/>
    <property type="project" value="TreeGrafter"/>
</dbReference>
<evidence type="ECO:0000313" key="8">
    <source>
        <dbReference type="Proteomes" id="UP000253426"/>
    </source>
</evidence>
<reference evidence="7 8" key="1">
    <citation type="submission" date="2018-06" db="EMBL/GenBank/DDBJ databases">
        <title>Genomic Encyclopedia of Type Strains, Phase IV (KMG-IV): sequencing the most valuable type-strain genomes for metagenomic binning, comparative biology and taxonomic classification.</title>
        <authorList>
            <person name="Goeker M."/>
        </authorList>
    </citation>
    <scope>NUCLEOTIDE SEQUENCE [LARGE SCALE GENOMIC DNA]</scope>
    <source>
        <strain evidence="7 8">DSM 25532</strain>
    </source>
</reference>
<dbReference type="SUPFAM" id="SSF103473">
    <property type="entry name" value="MFS general substrate transporter"/>
    <property type="match status" value="1"/>
</dbReference>
<dbReference type="PROSITE" id="PS50850">
    <property type="entry name" value="MFS"/>
    <property type="match status" value="1"/>
</dbReference>
<evidence type="ECO:0000256" key="2">
    <source>
        <dbReference type="ARBA" id="ARBA00022692"/>
    </source>
</evidence>
<evidence type="ECO:0000256" key="4">
    <source>
        <dbReference type="ARBA" id="ARBA00023136"/>
    </source>
</evidence>
<dbReference type="AlphaFoldDB" id="A0A366HSA2"/>
<feature type="transmembrane region" description="Helical" evidence="5">
    <location>
        <begin position="96"/>
        <end position="115"/>
    </location>
</feature>
<organism evidence="7 8">
    <name type="scientific">Roseimicrobium gellanilyticum</name>
    <dbReference type="NCBI Taxonomy" id="748857"/>
    <lineage>
        <taxon>Bacteria</taxon>
        <taxon>Pseudomonadati</taxon>
        <taxon>Verrucomicrobiota</taxon>
        <taxon>Verrucomicrobiia</taxon>
        <taxon>Verrucomicrobiales</taxon>
        <taxon>Verrucomicrobiaceae</taxon>
        <taxon>Roseimicrobium</taxon>
    </lineage>
</organism>
<feature type="transmembrane region" description="Helical" evidence="5">
    <location>
        <begin position="155"/>
        <end position="176"/>
    </location>
</feature>
<dbReference type="OrthoDB" id="199654at2"/>
<dbReference type="InterPro" id="IPR036259">
    <property type="entry name" value="MFS_trans_sf"/>
</dbReference>
<feature type="transmembrane region" description="Helical" evidence="5">
    <location>
        <begin position="234"/>
        <end position="259"/>
    </location>
</feature>
<dbReference type="Pfam" id="PF07690">
    <property type="entry name" value="MFS_1"/>
    <property type="match status" value="1"/>
</dbReference>
<dbReference type="GO" id="GO:0005886">
    <property type="term" value="C:plasma membrane"/>
    <property type="evidence" value="ECO:0007669"/>
    <property type="project" value="TreeGrafter"/>
</dbReference>
<keyword evidence="8" id="KW-1185">Reference proteome</keyword>
<feature type="transmembrane region" description="Helical" evidence="5">
    <location>
        <begin position="309"/>
        <end position="328"/>
    </location>
</feature>
<dbReference type="Gene3D" id="1.20.1250.20">
    <property type="entry name" value="MFS general substrate transporter like domains"/>
    <property type="match status" value="1"/>
</dbReference>
<evidence type="ECO:0000259" key="6">
    <source>
        <dbReference type="PROSITE" id="PS50850"/>
    </source>
</evidence>
<dbReference type="Proteomes" id="UP000253426">
    <property type="component" value="Unassembled WGS sequence"/>
</dbReference>
<sequence>MSDMKHRLETPWYHGVTRYQWLVLIIASAGWVFDAFEGQIYNITRGDMLPDLLKVPSDSPEVKAWGERFLGIFLIGGTLGGWLFSSLADKWGRKPVMALTILFYSIFTGLTAMATDLWQVGVLRFLVAMGVGGEWAVGAALVAEVFPSKARARAGGIFHASSVIGAWLAAATGLAVGEHWRIAYLIGVVPALLVLWVRVSVKEPDSWLHARETRSDKLGSFSDLLGDSRWRSRAIFGALLAMVGLATFWGVVVAAQNLAEELLKSQGVDPKEAASQGKIAYGFVLTAGAAVGMVCFGPLSMRFGRRATFAMMHICALVMTVIICWVPSAVGSYGLLLCLLPVFGFFGLGIHAGYAVYFPELFPTHLRATGSGFCFNTGRILAAPVLIWLSAWLKQELELHLAITLLAGFFLLGLVFLCFLPETKNKELPD</sequence>
<feature type="transmembrane region" description="Helical" evidence="5">
    <location>
        <begin position="370"/>
        <end position="393"/>
    </location>
</feature>
<dbReference type="InterPro" id="IPR020846">
    <property type="entry name" value="MFS_dom"/>
</dbReference>
<feature type="transmembrane region" description="Helical" evidence="5">
    <location>
        <begin position="334"/>
        <end position="358"/>
    </location>
</feature>
<dbReference type="PANTHER" id="PTHR23508">
    <property type="entry name" value="CARBOXYLIC ACID TRANSPORTER PROTEIN HOMOLOG"/>
    <property type="match status" value="1"/>
</dbReference>
<evidence type="ECO:0000256" key="1">
    <source>
        <dbReference type="ARBA" id="ARBA00004141"/>
    </source>
</evidence>
<gene>
    <name evidence="7" type="ORF">DES53_103421</name>
</gene>
<keyword evidence="3 5" id="KW-1133">Transmembrane helix</keyword>
<evidence type="ECO:0000256" key="5">
    <source>
        <dbReference type="SAM" id="Phobius"/>
    </source>
</evidence>
<evidence type="ECO:0000313" key="7">
    <source>
        <dbReference type="EMBL" id="RBP45422.1"/>
    </source>
</evidence>
<dbReference type="PANTHER" id="PTHR23508:SF10">
    <property type="entry name" value="CARBOXYLIC ACID TRANSPORTER PROTEIN HOMOLOG"/>
    <property type="match status" value="1"/>
</dbReference>
<feature type="transmembrane region" description="Helical" evidence="5">
    <location>
        <begin position="399"/>
        <end position="420"/>
    </location>
</feature>
<feature type="transmembrane region" description="Helical" evidence="5">
    <location>
        <begin position="279"/>
        <end position="297"/>
    </location>
</feature>
<dbReference type="EMBL" id="QNRR01000003">
    <property type="protein sequence ID" value="RBP45422.1"/>
    <property type="molecule type" value="Genomic_DNA"/>
</dbReference>
<feature type="transmembrane region" description="Helical" evidence="5">
    <location>
        <begin position="182"/>
        <end position="201"/>
    </location>
</feature>
<keyword evidence="2 5" id="KW-0812">Transmembrane</keyword>
<dbReference type="InterPro" id="IPR011701">
    <property type="entry name" value="MFS"/>
</dbReference>
<proteinExistence type="predicted"/>
<evidence type="ECO:0000256" key="3">
    <source>
        <dbReference type="ARBA" id="ARBA00022989"/>
    </source>
</evidence>